<dbReference type="Pfam" id="PF24883">
    <property type="entry name" value="NPHP3_N"/>
    <property type="match status" value="1"/>
</dbReference>
<evidence type="ECO:0000259" key="4">
    <source>
        <dbReference type="Pfam" id="PF24883"/>
    </source>
</evidence>
<dbReference type="InterPro" id="IPR019775">
    <property type="entry name" value="WD40_repeat_CS"/>
</dbReference>
<dbReference type="SUPFAM" id="SSF50978">
    <property type="entry name" value="WD40 repeat-like"/>
    <property type="match status" value="2"/>
</dbReference>
<feature type="repeat" description="WD" evidence="3">
    <location>
        <begin position="823"/>
        <end position="855"/>
    </location>
</feature>
<dbReference type="PROSITE" id="PS50082">
    <property type="entry name" value="WD_REPEATS_2"/>
    <property type="match status" value="9"/>
</dbReference>
<name>A0ABR4MR84_9PEZI</name>
<keyword evidence="2" id="KW-0677">Repeat</keyword>
<feature type="repeat" description="WD" evidence="3">
    <location>
        <begin position="915"/>
        <end position="948"/>
    </location>
</feature>
<comment type="caution">
    <text evidence="5">The sequence shown here is derived from an EMBL/GenBank/DDBJ whole genome shotgun (WGS) entry which is preliminary data.</text>
</comment>
<evidence type="ECO:0000256" key="1">
    <source>
        <dbReference type="ARBA" id="ARBA00022574"/>
    </source>
</evidence>
<organism evidence="5 6">
    <name type="scientific">Ceratocystis lukuohia</name>
    <dbReference type="NCBI Taxonomy" id="2019550"/>
    <lineage>
        <taxon>Eukaryota</taxon>
        <taxon>Fungi</taxon>
        <taxon>Dikarya</taxon>
        <taxon>Ascomycota</taxon>
        <taxon>Pezizomycotina</taxon>
        <taxon>Sordariomycetes</taxon>
        <taxon>Hypocreomycetidae</taxon>
        <taxon>Microascales</taxon>
        <taxon>Ceratocystidaceae</taxon>
        <taxon>Ceratocystis</taxon>
    </lineage>
</organism>
<dbReference type="CDD" id="cd00200">
    <property type="entry name" value="WD40"/>
    <property type="match status" value="2"/>
</dbReference>
<dbReference type="InterPro" id="IPR015943">
    <property type="entry name" value="WD40/YVTN_repeat-like_dom_sf"/>
</dbReference>
<dbReference type="GeneID" id="98114405"/>
<dbReference type="SUPFAM" id="SSF52540">
    <property type="entry name" value="P-loop containing nucleoside triphosphate hydrolases"/>
    <property type="match status" value="1"/>
</dbReference>
<sequence length="1296" mass="143470">MEAIGAAANVIAVIDLSVKVATLCVQYAKGVKNARNDINRLHDEVTDLHRISQHVQDLLNGPHRNKLESSQVLDDALIRSRSQLTELLQALDYEPPKKWHKMFSMRTLKWPFKSEDVEKNIGELRENNQTISLALQIDQTRIISNVDNNVEQIGQDITQVGQTLFTLDQKNVLSKLPIAPGASFDSHEEEYNPTCLETTRVELLQEINDWAGNPDTKGLLWLCGMAGTGKSTISRTVCTQFDKSHNLGSSFFFKRGEANRGNLSKFFTTIASHLAAKHPIIAPHIKSAIEEEPNIFTKSSSVQFDSLIKQPLEKISLHSQQPPLLFVIDALDECDLDEDVRLVVKLFSSCTNEMRAKMKVLITSRPDLPIRLGFSDVEGSYQDVVLHEIPSSIINRDLRTFLEYRINMIKADYNRSVPPHRALEPDWPGEDNIQTLVEMATPLFIFASTICRFLSDRKCGNPNKQLHQVLEFKTESQASKLDATYLPILNRLINDDDLSTEERNQVINRFRKVVGSIVILASPLSTAALAEILNIPKDDIDDQLDLLHSVLSIPMSDNLPVRLLHLSFRDFLVNVDTQNKTPLWIDEKGTHEEMAANCLDVMHKYLRADICGLVKPGTARASVNPETIQSHISSELQYACLYWVYHMKEAGMYFDGANGHDSRVYEFLQAHFLHWLEALSLIGKISDSLDIVKSMLSILQLTSSMQPTGNEMLRAFLQDASRFILANLSTLNATPLQIYSSILIFTPKKSPVRQCFENQIPGWVSGLLVFQDDWHQYRQIMEGHKGGVKSVAFSHDGKHLASASVDSTVRLWNTSDGICIQELKGQTKAISCVAFSPDGELIASSSDDGSVWVWQADGSVLHTIVPDGEAVASVAFSPDSKLIASGSFGGPVTLWNRDDGVCTQVLSGTEQEITTSVAFSPDGAVLASGSIRGSVSLWNPHDGTRLHVLKAQEERISAVAFSSDSKYLASSSQDGTVCLWNVDGTLVLTLRGHLGPVSSVAISPDRKLIASSSYDTKIQLWRFEDGTRLQTLKGHMDDVSSLAFSYDSALIASSSMDGTVRLWPLDDTMFQPSGETDVEPSDRKYMVLPLAPKLLNNLDGIWGAEGHSSRVSAVAISPDETLVASGSYDTTVRVWRSDDSTCVQVFKGGDSTVDSVAFSPDGAFLVSTYSNDEVLVWDVNTGACVYSRKVEHDDIQSVRIDDSGESTVVYEGAPQPGFSNSDLEAARQPIAQCVNDVGISSDGCWVLWQDTPILWLPTRFRSYESHENSSQARGRTVAIGCRSGRVVMFKLRDPES</sequence>
<dbReference type="InterPro" id="IPR027417">
    <property type="entry name" value="P-loop_NTPase"/>
</dbReference>
<protein>
    <submittedName>
        <fullName evidence="5">Vegetative incompatibility protein HET-E-1</fullName>
    </submittedName>
</protein>
<dbReference type="PANTHER" id="PTHR19848">
    <property type="entry name" value="WD40 REPEAT PROTEIN"/>
    <property type="match status" value="1"/>
</dbReference>
<dbReference type="PRINTS" id="PR00320">
    <property type="entry name" value="GPROTEINBRPT"/>
</dbReference>
<dbReference type="InterPro" id="IPR036322">
    <property type="entry name" value="WD40_repeat_dom_sf"/>
</dbReference>
<feature type="repeat" description="WD" evidence="3">
    <location>
        <begin position="1146"/>
        <end position="1187"/>
    </location>
</feature>
<keyword evidence="1 3" id="KW-0853">WD repeat</keyword>
<feature type="repeat" description="WD" evidence="3">
    <location>
        <begin position="990"/>
        <end position="1031"/>
    </location>
</feature>
<dbReference type="InterPro" id="IPR056884">
    <property type="entry name" value="NPHP3-like_N"/>
</dbReference>
<dbReference type="Pfam" id="PF00400">
    <property type="entry name" value="WD40"/>
    <property type="match status" value="9"/>
</dbReference>
<feature type="repeat" description="WD" evidence="3">
    <location>
        <begin position="1104"/>
        <end position="1145"/>
    </location>
</feature>
<dbReference type="InterPro" id="IPR001680">
    <property type="entry name" value="WD40_rpt"/>
</dbReference>
<evidence type="ECO:0000313" key="5">
    <source>
        <dbReference type="EMBL" id="KAL2890801.1"/>
    </source>
</evidence>
<dbReference type="RefSeq" id="XP_070861981.1">
    <property type="nucleotide sequence ID" value="XM_071005293.1"/>
</dbReference>
<accession>A0ABR4MR84</accession>
<dbReference type="Proteomes" id="UP001610728">
    <property type="component" value="Unassembled WGS sequence"/>
</dbReference>
<feature type="repeat" description="WD" evidence="3">
    <location>
        <begin position="864"/>
        <end position="905"/>
    </location>
</feature>
<dbReference type="Gene3D" id="3.40.50.300">
    <property type="entry name" value="P-loop containing nucleotide triphosphate hydrolases"/>
    <property type="match status" value="1"/>
</dbReference>
<feature type="domain" description="Nephrocystin 3-like N-terminal" evidence="4">
    <location>
        <begin position="205"/>
        <end position="365"/>
    </location>
</feature>
<dbReference type="EMBL" id="JABSNW010000001">
    <property type="protein sequence ID" value="KAL2890801.1"/>
    <property type="molecule type" value="Genomic_DNA"/>
</dbReference>
<feature type="repeat" description="WD" evidence="3">
    <location>
        <begin position="1032"/>
        <end position="1063"/>
    </location>
</feature>
<gene>
    <name evidence="5" type="ORF">HOO65_010159</name>
</gene>
<dbReference type="InterPro" id="IPR020472">
    <property type="entry name" value="WD40_PAC1"/>
</dbReference>
<evidence type="ECO:0000256" key="3">
    <source>
        <dbReference type="PROSITE-ProRule" id="PRU00221"/>
    </source>
</evidence>
<evidence type="ECO:0000256" key="2">
    <source>
        <dbReference type="ARBA" id="ARBA00022737"/>
    </source>
</evidence>
<dbReference type="Gene3D" id="2.130.10.10">
    <property type="entry name" value="YVTN repeat-like/Quinoprotein amine dehydrogenase"/>
    <property type="match status" value="4"/>
</dbReference>
<feature type="repeat" description="WD" evidence="3">
    <location>
        <begin position="949"/>
        <end position="983"/>
    </location>
</feature>
<keyword evidence="6" id="KW-1185">Reference proteome</keyword>
<dbReference type="PROSITE" id="PS00678">
    <property type="entry name" value="WD_REPEATS_1"/>
    <property type="match status" value="3"/>
</dbReference>
<feature type="repeat" description="WD" evidence="3">
    <location>
        <begin position="781"/>
        <end position="822"/>
    </location>
</feature>
<dbReference type="PROSITE" id="PS50294">
    <property type="entry name" value="WD_REPEATS_REGION"/>
    <property type="match status" value="8"/>
</dbReference>
<reference evidence="5 6" key="1">
    <citation type="submission" date="2020-05" db="EMBL/GenBank/DDBJ databases">
        <title>Ceratocystis lukuohia genome.</title>
        <authorList>
            <person name="Harrington T.C."/>
            <person name="Kim K."/>
            <person name="Mayers C.G."/>
        </authorList>
    </citation>
    <scope>NUCLEOTIDE SEQUENCE [LARGE SCALE GENOMIC DNA]</scope>
    <source>
        <strain evidence="5 6">C4212</strain>
    </source>
</reference>
<evidence type="ECO:0000313" key="6">
    <source>
        <dbReference type="Proteomes" id="UP001610728"/>
    </source>
</evidence>
<proteinExistence type="predicted"/>
<dbReference type="PANTHER" id="PTHR19848:SF8">
    <property type="entry name" value="F-BOX AND WD REPEAT DOMAIN CONTAINING 7"/>
    <property type="match status" value="1"/>
</dbReference>
<dbReference type="SMART" id="SM00320">
    <property type="entry name" value="WD40"/>
    <property type="match status" value="9"/>
</dbReference>